<keyword evidence="3" id="KW-1185">Reference proteome</keyword>
<accession>B8KVS3</accession>
<dbReference type="RefSeq" id="WP_009019261.1">
    <property type="nucleotide sequence ID" value="NZ_DS999411.1"/>
</dbReference>
<evidence type="ECO:0000313" key="2">
    <source>
        <dbReference type="EMBL" id="EED34513.1"/>
    </source>
</evidence>
<dbReference type="Proteomes" id="UP000004699">
    <property type="component" value="Unassembled WGS sequence"/>
</dbReference>
<dbReference type="AlphaFoldDB" id="B8KVS3"/>
<name>B8KVS3_9GAMM</name>
<evidence type="ECO:0000313" key="3">
    <source>
        <dbReference type="Proteomes" id="UP000004699"/>
    </source>
</evidence>
<sequence>MELIIVIAAAVGAYHLAKSKGRNAWGWAIGCGLFPIAIIVLAFLGNEGERKAEQTASLSEQQTAEEAIMASGNQELINQLLLAKATGQSVRGGAAPTRTSNDSSLKTAGAVAGGVLAANAVSSAMHVAAVESVMDEAAASLEGVDSFAEVGVDAGEAGEGVDELLESLFSS</sequence>
<evidence type="ECO:0000256" key="1">
    <source>
        <dbReference type="SAM" id="Phobius"/>
    </source>
</evidence>
<keyword evidence="1" id="KW-0812">Transmembrane</keyword>
<protein>
    <submittedName>
        <fullName evidence="2">Uncharacterized protein</fullName>
    </submittedName>
</protein>
<gene>
    <name evidence="2" type="ORF">NOR51B_450</name>
</gene>
<dbReference type="OrthoDB" id="9814116at2"/>
<keyword evidence="1" id="KW-0472">Membrane</keyword>
<proteinExistence type="predicted"/>
<keyword evidence="1" id="KW-1133">Transmembrane helix</keyword>
<organism evidence="2 3">
    <name type="scientific">Luminiphilus syltensis NOR5-1B</name>
    <dbReference type="NCBI Taxonomy" id="565045"/>
    <lineage>
        <taxon>Bacteria</taxon>
        <taxon>Pseudomonadati</taxon>
        <taxon>Pseudomonadota</taxon>
        <taxon>Gammaproteobacteria</taxon>
        <taxon>Cellvibrionales</taxon>
        <taxon>Halieaceae</taxon>
        <taxon>Luminiphilus</taxon>
    </lineage>
</organism>
<feature type="transmembrane region" description="Helical" evidence="1">
    <location>
        <begin position="27"/>
        <end position="44"/>
    </location>
</feature>
<dbReference type="EMBL" id="DS999411">
    <property type="protein sequence ID" value="EED34513.1"/>
    <property type="molecule type" value="Genomic_DNA"/>
</dbReference>
<reference evidence="3" key="1">
    <citation type="journal article" date="2013" name="BMC Microbiol.">
        <title>Taxonomy and evolution of bacteriochlorophyll a-containing members of the OM60/NOR5 clade of marine gammaproteobacteria: description of Luminiphilus syltensis gen. nov., sp. nov., reclassification of Haliea rubra as Pseudohaliea rubra gen. nov., comb. nov., and emendation of Chromatocurvus halotolerans.</title>
        <authorList>
            <person name="Spring S."/>
            <person name="Riedel T."/>
            <person name="Sproer C."/>
            <person name="Yan S."/>
            <person name="Harder J."/>
            <person name="Fuchs B.M."/>
        </authorList>
    </citation>
    <scope>NUCLEOTIDE SEQUENCE [LARGE SCALE GENOMIC DNA]</scope>
    <source>
        <strain evidence="3">NOR51-B</strain>
    </source>
</reference>
<dbReference type="HOGENOM" id="CLU_1561075_0_0_6"/>